<organism evidence="6 7">
    <name type="scientific">Popillia japonica</name>
    <name type="common">Japanese beetle</name>
    <dbReference type="NCBI Taxonomy" id="7064"/>
    <lineage>
        <taxon>Eukaryota</taxon>
        <taxon>Metazoa</taxon>
        <taxon>Ecdysozoa</taxon>
        <taxon>Arthropoda</taxon>
        <taxon>Hexapoda</taxon>
        <taxon>Insecta</taxon>
        <taxon>Pterygota</taxon>
        <taxon>Neoptera</taxon>
        <taxon>Endopterygota</taxon>
        <taxon>Coleoptera</taxon>
        <taxon>Polyphaga</taxon>
        <taxon>Scarabaeiformia</taxon>
        <taxon>Scarabaeidae</taxon>
        <taxon>Rutelinae</taxon>
        <taxon>Popillia</taxon>
    </lineage>
</organism>
<evidence type="ECO:0000313" key="7">
    <source>
        <dbReference type="Proteomes" id="UP001458880"/>
    </source>
</evidence>
<feature type="domain" description="Peptidase S1" evidence="5">
    <location>
        <begin position="1"/>
        <end position="171"/>
    </location>
</feature>
<dbReference type="GO" id="GO:0004252">
    <property type="term" value="F:serine-type endopeptidase activity"/>
    <property type="evidence" value="ECO:0007669"/>
    <property type="project" value="InterPro"/>
</dbReference>
<dbReference type="SUPFAM" id="SSF50494">
    <property type="entry name" value="Trypsin-like serine proteases"/>
    <property type="match status" value="1"/>
</dbReference>
<keyword evidence="7" id="KW-1185">Reference proteome</keyword>
<evidence type="ECO:0000259" key="5">
    <source>
        <dbReference type="PROSITE" id="PS50240"/>
    </source>
</evidence>
<evidence type="ECO:0000256" key="1">
    <source>
        <dbReference type="ARBA" id="ARBA00022670"/>
    </source>
</evidence>
<keyword evidence="1" id="KW-0645">Protease</keyword>
<dbReference type="SMART" id="SM00020">
    <property type="entry name" value="Tryp_SPc"/>
    <property type="match status" value="1"/>
</dbReference>
<evidence type="ECO:0000256" key="2">
    <source>
        <dbReference type="ARBA" id="ARBA00022801"/>
    </source>
</evidence>
<name>A0AAW1KMU7_POPJA</name>
<dbReference type="InterPro" id="IPR050430">
    <property type="entry name" value="Peptidase_S1"/>
</dbReference>
<dbReference type="PANTHER" id="PTHR24276">
    <property type="entry name" value="POLYSERASE-RELATED"/>
    <property type="match status" value="1"/>
</dbReference>
<dbReference type="Gene3D" id="2.40.10.10">
    <property type="entry name" value="Trypsin-like serine proteases"/>
    <property type="match status" value="1"/>
</dbReference>
<evidence type="ECO:0000256" key="3">
    <source>
        <dbReference type="ARBA" id="ARBA00022825"/>
    </source>
</evidence>
<keyword evidence="2" id="KW-0378">Hydrolase</keyword>
<evidence type="ECO:0000313" key="6">
    <source>
        <dbReference type="EMBL" id="KAK9722058.1"/>
    </source>
</evidence>
<proteinExistence type="predicted"/>
<comment type="caution">
    <text evidence="6">The sequence shown here is derived from an EMBL/GenBank/DDBJ whole genome shotgun (WGS) entry which is preliminary data.</text>
</comment>
<gene>
    <name evidence="6" type="ORF">QE152_g19891</name>
</gene>
<reference evidence="6 7" key="1">
    <citation type="journal article" date="2024" name="BMC Genomics">
        <title>De novo assembly and annotation of Popillia japonica's genome with initial clues to its potential as an invasive pest.</title>
        <authorList>
            <person name="Cucini C."/>
            <person name="Boschi S."/>
            <person name="Funari R."/>
            <person name="Cardaioli E."/>
            <person name="Iannotti N."/>
            <person name="Marturano G."/>
            <person name="Paoli F."/>
            <person name="Bruttini M."/>
            <person name="Carapelli A."/>
            <person name="Frati F."/>
            <person name="Nardi F."/>
        </authorList>
    </citation>
    <scope>NUCLEOTIDE SEQUENCE [LARGE SCALE GENOMIC DNA]</scope>
    <source>
        <strain evidence="6">DMR45628</strain>
    </source>
</reference>
<accession>A0AAW1KMU7</accession>
<dbReference type="GO" id="GO:0006508">
    <property type="term" value="P:proteolysis"/>
    <property type="evidence" value="ECO:0007669"/>
    <property type="project" value="UniProtKB-KW"/>
</dbReference>
<sequence>MGDPQSNKTNTERKVRIAIQHALTPHNDTEERRSVNDLRTMQARNNVGLLKINHPFPLSETIQIINIATYTHQYAGRVALTAGWGKLCLADNFSKELVSLDVAIAHNDDYIIYRKPNVNRCLGDSGAPIVLDSKLIGIVVCGFSCGDLLGHMPNLFIEIYPHLKWIRNQTSEE</sequence>
<dbReference type="AlphaFoldDB" id="A0AAW1KMU7"/>
<dbReference type="PANTHER" id="PTHR24276:SF98">
    <property type="entry name" value="FI18310P1-RELATED"/>
    <property type="match status" value="1"/>
</dbReference>
<keyword evidence="4" id="KW-1015">Disulfide bond</keyword>
<dbReference type="PROSITE" id="PS50240">
    <property type="entry name" value="TRYPSIN_DOM"/>
    <property type="match status" value="1"/>
</dbReference>
<dbReference type="Proteomes" id="UP001458880">
    <property type="component" value="Unassembled WGS sequence"/>
</dbReference>
<protein>
    <submittedName>
        <fullName evidence="6">Trypsin</fullName>
    </submittedName>
</protein>
<evidence type="ECO:0000256" key="4">
    <source>
        <dbReference type="ARBA" id="ARBA00023157"/>
    </source>
</evidence>
<keyword evidence="3" id="KW-0720">Serine protease</keyword>
<dbReference type="InterPro" id="IPR001254">
    <property type="entry name" value="Trypsin_dom"/>
</dbReference>
<dbReference type="EMBL" id="JASPKY010000192">
    <property type="protein sequence ID" value="KAK9722058.1"/>
    <property type="molecule type" value="Genomic_DNA"/>
</dbReference>
<dbReference type="Pfam" id="PF00089">
    <property type="entry name" value="Trypsin"/>
    <property type="match status" value="1"/>
</dbReference>
<dbReference type="InterPro" id="IPR009003">
    <property type="entry name" value="Peptidase_S1_PA"/>
</dbReference>
<dbReference type="InterPro" id="IPR043504">
    <property type="entry name" value="Peptidase_S1_PA_chymotrypsin"/>
</dbReference>